<dbReference type="Gene3D" id="3.30.420.10">
    <property type="entry name" value="Ribonuclease H-like superfamily/Ribonuclease H"/>
    <property type="match status" value="1"/>
</dbReference>
<dbReference type="Gene3D" id="3.40.50.2300">
    <property type="match status" value="1"/>
</dbReference>
<dbReference type="GO" id="GO:0003676">
    <property type="term" value="F:nucleic acid binding"/>
    <property type="evidence" value="ECO:0007669"/>
    <property type="project" value="InterPro"/>
</dbReference>
<comment type="caution">
    <text evidence="2">The sequence shown here is derived from an EMBL/GenBank/DDBJ whole genome shotgun (WGS) entry which is preliminary data.</text>
</comment>
<evidence type="ECO:0000313" key="3">
    <source>
        <dbReference type="Proteomes" id="UP000037035"/>
    </source>
</evidence>
<name>A0A0L6VPE2_9BASI</name>
<dbReference type="EMBL" id="LAVV01002954">
    <property type="protein sequence ID" value="KNZ62482.1"/>
    <property type="molecule type" value="Genomic_DNA"/>
</dbReference>
<dbReference type="InterPro" id="IPR014811">
    <property type="entry name" value="ArgoL1"/>
</dbReference>
<dbReference type="STRING" id="27349.A0A0L6VPE2"/>
<organism evidence="2 3">
    <name type="scientific">Puccinia sorghi</name>
    <dbReference type="NCBI Taxonomy" id="27349"/>
    <lineage>
        <taxon>Eukaryota</taxon>
        <taxon>Fungi</taxon>
        <taxon>Dikarya</taxon>
        <taxon>Basidiomycota</taxon>
        <taxon>Pucciniomycotina</taxon>
        <taxon>Pucciniomycetes</taxon>
        <taxon>Pucciniales</taxon>
        <taxon>Pucciniaceae</taxon>
        <taxon>Puccinia</taxon>
    </lineage>
</organism>
<reference evidence="2 3" key="1">
    <citation type="submission" date="2015-08" db="EMBL/GenBank/DDBJ databases">
        <title>Next Generation Sequencing and Analysis of the Genome of Puccinia sorghi L Schw, the Causal Agent of Maize Common Rust.</title>
        <authorList>
            <person name="Rochi L."/>
            <person name="Burguener G."/>
            <person name="Darino M."/>
            <person name="Turjanski A."/>
            <person name="Kreff E."/>
            <person name="Dieguez M.J."/>
            <person name="Sacco F."/>
        </authorList>
    </citation>
    <scope>NUCLEOTIDE SEQUENCE [LARGE SCALE GENOMIC DNA]</scope>
    <source>
        <strain evidence="2 3">RO10H11247</strain>
    </source>
</reference>
<dbReference type="Gene3D" id="2.170.260.10">
    <property type="entry name" value="paz domain"/>
    <property type="match status" value="1"/>
</dbReference>
<dbReference type="InterPro" id="IPR032473">
    <property type="entry name" value="Argonaute_Mid_dom"/>
</dbReference>
<dbReference type="InterPro" id="IPR003165">
    <property type="entry name" value="Piwi"/>
</dbReference>
<feature type="domain" description="Piwi" evidence="1">
    <location>
        <begin position="650"/>
        <end position="956"/>
    </location>
</feature>
<accession>A0A0L6VPE2</accession>
<protein>
    <recommendedName>
        <fullName evidence="1">Piwi domain-containing protein</fullName>
    </recommendedName>
</protein>
<dbReference type="Pfam" id="PF16486">
    <property type="entry name" value="ArgoN"/>
    <property type="match status" value="1"/>
</dbReference>
<dbReference type="InterPro" id="IPR036397">
    <property type="entry name" value="RNaseH_sf"/>
</dbReference>
<evidence type="ECO:0000313" key="2">
    <source>
        <dbReference type="EMBL" id="KNZ62482.1"/>
    </source>
</evidence>
<dbReference type="InterPro" id="IPR012337">
    <property type="entry name" value="RNaseH-like_sf"/>
</dbReference>
<dbReference type="InterPro" id="IPR036085">
    <property type="entry name" value="PAZ_dom_sf"/>
</dbReference>
<dbReference type="Pfam" id="PF16487">
    <property type="entry name" value="ArgoMid"/>
    <property type="match status" value="1"/>
</dbReference>
<dbReference type="VEuPathDB" id="FungiDB:VP01_1265g3"/>
<proteinExistence type="predicted"/>
<dbReference type="Pfam" id="PF02171">
    <property type="entry name" value="Piwi"/>
    <property type="match status" value="1"/>
</dbReference>
<dbReference type="AlphaFoldDB" id="A0A0L6VPE2"/>
<dbReference type="SMART" id="SM01163">
    <property type="entry name" value="DUF1785"/>
    <property type="match status" value="1"/>
</dbReference>
<sequence>MRTGVGCPLPRSLLCIGGQSFHSRLIGPKRLKPLSSTIITDPSTTPPSHFSYNINRITFVSSHHDRNTNGQTRGRPVSGFIAGAKIKVTVNAYKVALPSLLVHHYDVSIANVAVEGLVSKHGTVGDVPPSLGREIFTGLKAMNAFDGVPVVYDGRKSLFSPKLLKFPDDKQTFDVNLATPAERAAKRNRSFKVVLTKVNEVKLDNLIKYVKKQVGCTPDEGVYIAITALNVLCNHDMMMTHPTSKNKFFPRPPPLPQGQYASDSILQLRSGIDIWRGYFSSIRMAPGGVIMNFDLTSQPMLKTGNLVDVSLAVLGLGSPSQLKALPPARLTQLARSLKLMKVSVIRVDRTILRTKIKDVAPSARAMTFEAPVAPNSDKMRKWNVAEYIEFTYNMKLRGADLPVVKLTSKGWYPLEICHVDPGQKYSKKLSPEELSEAIKWLTVRPQERTRMLTDGIREHVRGAPTLGQWGVRLDAAPMVIPARRLPPPVVNYKNNANKMESIRANNGAWNMASKQLLRPMPVTSWVAVCLGDDHRIRLNPQQAARALEGLQAAMKAAGMQVSGLQCPTIFPAQGDKLHPSDEGSVGNWIMSKIKTKPQLIVCFLRGKNSWEYRQVCAQYPVFIMGSGLILQFCSSIFLLPKLKIFGDARQGIATQCLAVDKVLTKGNAQYFARCLPSDSSHDGSFMFFFLVVSNIKLGGVNQGVGNSGRLFQTRTMVLGADVTHPGGDSLEPSIAAVVGSTNEFGCGYAAEFSVQPGRQEIISDLHHMVKAILIKFAQRNKALPDKLIFYRDGVSEGQFPDVVAKEIPLVRQAMREVGENPIYTAQAAAMKLTYIICGKRHHFKIGPTPGSNDSDKNGNLLPGVVVDTDIVHPFDFDWYGLSHGGLLGTSRASHYTVLVDDAKHKADDLQMVSLHLKNVYDDWLTNPLAYCCLFSDVTPTDEPLDLCRLRLPLIMHTMVNTFILIKQMLAGVEAQQSSASPTDIDLERALKEYRTKAGEIRSHFSASYNKAGNFPVPEYWMYGGIISGPSNTWRPSATPENAPHSWRPPWKSDGQQCMGLSLRRTQQPCYCHDNGY</sequence>
<dbReference type="Pfam" id="PF08699">
    <property type="entry name" value="ArgoL1"/>
    <property type="match status" value="1"/>
</dbReference>
<dbReference type="Proteomes" id="UP000037035">
    <property type="component" value="Unassembled WGS sequence"/>
</dbReference>
<dbReference type="PANTHER" id="PTHR22891">
    <property type="entry name" value="EUKARYOTIC TRANSLATION INITIATION FACTOR 2C"/>
    <property type="match status" value="1"/>
</dbReference>
<keyword evidence="3" id="KW-1185">Reference proteome</keyword>
<dbReference type="PROSITE" id="PS50822">
    <property type="entry name" value="PIWI"/>
    <property type="match status" value="1"/>
</dbReference>
<evidence type="ECO:0000259" key="1">
    <source>
        <dbReference type="PROSITE" id="PS50822"/>
    </source>
</evidence>
<dbReference type="SUPFAM" id="SSF53098">
    <property type="entry name" value="Ribonuclease H-like"/>
    <property type="match status" value="1"/>
</dbReference>
<dbReference type="SMART" id="SM00950">
    <property type="entry name" value="Piwi"/>
    <property type="match status" value="1"/>
</dbReference>
<gene>
    <name evidence="2" type="ORF">VP01_1265g3</name>
</gene>
<dbReference type="InterPro" id="IPR032474">
    <property type="entry name" value="Argonaute_N"/>
</dbReference>
<dbReference type="OrthoDB" id="10252740at2759"/>
<dbReference type="SUPFAM" id="SSF101690">
    <property type="entry name" value="PAZ domain"/>
    <property type="match status" value="1"/>
</dbReference>